<name>A0AAV4FJC0_9GAST</name>
<keyword evidence="2" id="KW-0548">Nucleotidyltransferase</keyword>
<protein>
    <submittedName>
        <fullName evidence="2">LINE-1 reverse transcriptase</fullName>
    </submittedName>
</protein>
<feature type="domain" description="Reverse transcriptase" evidence="1">
    <location>
        <begin position="1"/>
        <end position="83"/>
    </location>
</feature>
<keyword evidence="3" id="KW-1185">Reference proteome</keyword>
<keyword evidence="2" id="KW-0808">Transferase</keyword>
<dbReference type="PROSITE" id="PS50878">
    <property type="entry name" value="RT_POL"/>
    <property type="match status" value="1"/>
</dbReference>
<evidence type="ECO:0000313" key="3">
    <source>
        <dbReference type="Proteomes" id="UP000762676"/>
    </source>
</evidence>
<proteinExistence type="predicted"/>
<evidence type="ECO:0000259" key="1">
    <source>
        <dbReference type="PROSITE" id="PS50878"/>
    </source>
</evidence>
<comment type="caution">
    <text evidence="2">The sequence shown here is derived from an EMBL/GenBank/DDBJ whole genome shotgun (WGS) entry which is preliminary data.</text>
</comment>
<dbReference type="AlphaFoldDB" id="A0AAV4FJC0"/>
<sequence length="83" mass="9315">MAAHQKDLYMCFIDYAKAFDRVNPAKVIVLTKAGVPDHERRLIAEVCWNHTAKVKTKSGTTEDIKILRGVRQGCLLSPAFSKL</sequence>
<accession>A0AAV4FJC0</accession>
<dbReference type="EMBL" id="BMAT01007831">
    <property type="protein sequence ID" value="GFR72456.1"/>
    <property type="molecule type" value="Genomic_DNA"/>
</dbReference>
<dbReference type="Pfam" id="PF00078">
    <property type="entry name" value="RVT_1"/>
    <property type="match status" value="1"/>
</dbReference>
<dbReference type="GO" id="GO:0003964">
    <property type="term" value="F:RNA-directed DNA polymerase activity"/>
    <property type="evidence" value="ECO:0007669"/>
    <property type="project" value="UniProtKB-KW"/>
</dbReference>
<organism evidence="2 3">
    <name type="scientific">Elysia marginata</name>
    <dbReference type="NCBI Taxonomy" id="1093978"/>
    <lineage>
        <taxon>Eukaryota</taxon>
        <taxon>Metazoa</taxon>
        <taxon>Spiralia</taxon>
        <taxon>Lophotrochozoa</taxon>
        <taxon>Mollusca</taxon>
        <taxon>Gastropoda</taxon>
        <taxon>Heterobranchia</taxon>
        <taxon>Euthyneura</taxon>
        <taxon>Panpulmonata</taxon>
        <taxon>Sacoglossa</taxon>
        <taxon>Placobranchoidea</taxon>
        <taxon>Plakobranchidae</taxon>
        <taxon>Elysia</taxon>
    </lineage>
</organism>
<evidence type="ECO:0000313" key="2">
    <source>
        <dbReference type="EMBL" id="GFR72456.1"/>
    </source>
</evidence>
<dbReference type="PANTHER" id="PTHR47027">
    <property type="entry name" value="REVERSE TRANSCRIPTASE DOMAIN-CONTAINING PROTEIN"/>
    <property type="match status" value="1"/>
</dbReference>
<keyword evidence="2" id="KW-0695">RNA-directed DNA polymerase</keyword>
<dbReference type="Proteomes" id="UP000762676">
    <property type="component" value="Unassembled WGS sequence"/>
</dbReference>
<dbReference type="InterPro" id="IPR000477">
    <property type="entry name" value="RT_dom"/>
</dbReference>
<reference evidence="2 3" key="1">
    <citation type="journal article" date="2021" name="Elife">
        <title>Chloroplast acquisition without the gene transfer in kleptoplastic sea slugs, Plakobranchus ocellatus.</title>
        <authorList>
            <person name="Maeda T."/>
            <person name="Takahashi S."/>
            <person name="Yoshida T."/>
            <person name="Shimamura S."/>
            <person name="Takaki Y."/>
            <person name="Nagai Y."/>
            <person name="Toyoda A."/>
            <person name="Suzuki Y."/>
            <person name="Arimoto A."/>
            <person name="Ishii H."/>
            <person name="Satoh N."/>
            <person name="Nishiyama T."/>
            <person name="Hasebe M."/>
            <person name="Maruyama T."/>
            <person name="Minagawa J."/>
            <person name="Obokata J."/>
            <person name="Shigenobu S."/>
        </authorList>
    </citation>
    <scope>NUCLEOTIDE SEQUENCE [LARGE SCALE GENOMIC DNA]</scope>
</reference>
<dbReference type="PANTHER" id="PTHR47027:SF8">
    <property type="entry name" value="RIBONUCLEASE H"/>
    <property type="match status" value="1"/>
</dbReference>
<gene>
    <name evidence="2" type="ORF">ElyMa_003841900</name>
</gene>